<dbReference type="HAMAP" id="MF_01333_B">
    <property type="entry name" value="Ribosomal_uL5_B"/>
    <property type="match status" value="1"/>
</dbReference>
<dbReference type="InterPro" id="IPR031310">
    <property type="entry name" value="Ribosomal_uL5_N"/>
</dbReference>
<dbReference type="GO" id="GO:0006412">
    <property type="term" value="P:translation"/>
    <property type="evidence" value="ECO:0007669"/>
    <property type="project" value="InterPro"/>
</dbReference>
<dbReference type="NCBIfam" id="NF000585">
    <property type="entry name" value="PRK00010.1"/>
    <property type="match status" value="1"/>
</dbReference>
<evidence type="ECO:0000256" key="2">
    <source>
        <dbReference type="ARBA" id="ARBA00022980"/>
    </source>
</evidence>
<evidence type="ECO:0000256" key="4">
    <source>
        <dbReference type="RuleBase" id="RU003930"/>
    </source>
</evidence>
<protein>
    <submittedName>
        <fullName evidence="7">50S ribosomal protein L5</fullName>
    </submittedName>
</protein>
<sequence>MTAPKTPPRMLDRIRNEISPVMIQEFSYTSPMQVPRLSKVTLNIGLGEALTNARAIENATRDLTAITGQKPVTTRAKKSIAGFKIREGMPIGVSVTLRGRRMYEFVDRLLSSSLPRIRDFQGVSRNAFDGRGNYSLGIREQVIFPEIDYDSIDRIRGLQIVIVTTAPSDPEGLRLLELMGMPFVRSDSQQRVA</sequence>
<comment type="similarity">
    <text evidence="1 4">Belongs to the universal ribosomal protein uL5 family.</text>
</comment>
<dbReference type="Gene3D" id="3.30.1440.10">
    <property type="match status" value="1"/>
</dbReference>
<feature type="domain" description="Large ribosomal subunit protein uL5 C-terminal" evidence="6">
    <location>
        <begin position="90"/>
        <end position="183"/>
    </location>
</feature>
<dbReference type="PIRSF" id="PIRSF002161">
    <property type="entry name" value="Ribosomal_L5"/>
    <property type="match status" value="1"/>
</dbReference>
<evidence type="ECO:0000256" key="3">
    <source>
        <dbReference type="ARBA" id="ARBA00023274"/>
    </source>
</evidence>
<dbReference type="GO" id="GO:0005840">
    <property type="term" value="C:ribosome"/>
    <property type="evidence" value="ECO:0007669"/>
    <property type="project" value="UniProtKB-KW"/>
</dbReference>
<dbReference type="EMBL" id="CASHTH010000036">
    <property type="protein sequence ID" value="CAI7989686.1"/>
    <property type="molecule type" value="Genomic_DNA"/>
</dbReference>
<dbReference type="InterPro" id="IPR020930">
    <property type="entry name" value="Ribosomal_uL5_bac-type"/>
</dbReference>
<name>A0AA35QSB0_GEOBA</name>
<evidence type="ECO:0000256" key="1">
    <source>
        <dbReference type="ARBA" id="ARBA00008553"/>
    </source>
</evidence>
<dbReference type="PROSITE" id="PS00358">
    <property type="entry name" value="RIBOSOMAL_L5"/>
    <property type="match status" value="1"/>
</dbReference>
<evidence type="ECO:0000313" key="7">
    <source>
        <dbReference type="EMBL" id="CAI7989686.1"/>
    </source>
</evidence>
<accession>A0AA35QSB0</accession>
<organism evidence="7 8">
    <name type="scientific">Geodia barretti</name>
    <name type="common">Barrett's horny sponge</name>
    <dbReference type="NCBI Taxonomy" id="519541"/>
    <lineage>
        <taxon>Eukaryota</taxon>
        <taxon>Metazoa</taxon>
        <taxon>Porifera</taxon>
        <taxon>Demospongiae</taxon>
        <taxon>Heteroscleromorpha</taxon>
        <taxon>Tetractinellida</taxon>
        <taxon>Astrophorina</taxon>
        <taxon>Geodiidae</taxon>
        <taxon>Geodia</taxon>
    </lineage>
</organism>
<keyword evidence="8" id="KW-1185">Reference proteome</keyword>
<gene>
    <name evidence="7" type="ORF">GBAR_LOCUS288</name>
</gene>
<proteinExistence type="inferred from homology"/>
<dbReference type="SUPFAM" id="SSF55282">
    <property type="entry name" value="RL5-like"/>
    <property type="match status" value="1"/>
</dbReference>
<keyword evidence="2 4" id="KW-0689">Ribosomal protein</keyword>
<dbReference type="InterPro" id="IPR022803">
    <property type="entry name" value="Ribosomal_uL5_dom_sf"/>
</dbReference>
<evidence type="ECO:0000259" key="5">
    <source>
        <dbReference type="Pfam" id="PF00281"/>
    </source>
</evidence>
<dbReference type="InterPro" id="IPR031309">
    <property type="entry name" value="Ribosomal_uL5_C"/>
</dbReference>
<dbReference type="InterPro" id="IPR002132">
    <property type="entry name" value="Ribosomal_uL5"/>
</dbReference>
<dbReference type="Pfam" id="PF00281">
    <property type="entry name" value="Ribosomal_L5"/>
    <property type="match status" value="1"/>
</dbReference>
<dbReference type="Proteomes" id="UP001174909">
    <property type="component" value="Unassembled WGS sequence"/>
</dbReference>
<dbReference type="FunFam" id="3.30.1440.10:FF:000001">
    <property type="entry name" value="50S ribosomal protein L5"/>
    <property type="match status" value="1"/>
</dbReference>
<dbReference type="PANTHER" id="PTHR11994">
    <property type="entry name" value="60S RIBOSOMAL PROTEIN L11-RELATED"/>
    <property type="match status" value="1"/>
</dbReference>
<dbReference type="Pfam" id="PF00673">
    <property type="entry name" value="Ribosomal_L5_C"/>
    <property type="match status" value="1"/>
</dbReference>
<keyword evidence="3 4" id="KW-0687">Ribonucleoprotein</keyword>
<feature type="domain" description="Large ribosomal subunit protein uL5 N-terminal" evidence="5">
    <location>
        <begin position="30"/>
        <end position="86"/>
    </location>
</feature>
<comment type="caution">
    <text evidence="7">The sequence shown here is derived from an EMBL/GenBank/DDBJ whole genome shotgun (WGS) entry which is preliminary data.</text>
</comment>
<dbReference type="AlphaFoldDB" id="A0AA35QSB0"/>
<reference evidence="7" key="1">
    <citation type="submission" date="2023-03" db="EMBL/GenBank/DDBJ databases">
        <authorList>
            <person name="Steffen K."/>
            <person name="Cardenas P."/>
        </authorList>
    </citation>
    <scope>NUCLEOTIDE SEQUENCE</scope>
</reference>
<evidence type="ECO:0000313" key="8">
    <source>
        <dbReference type="Proteomes" id="UP001174909"/>
    </source>
</evidence>
<evidence type="ECO:0000259" key="6">
    <source>
        <dbReference type="Pfam" id="PF00673"/>
    </source>
</evidence>
<dbReference type="GO" id="GO:1990904">
    <property type="term" value="C:ribonucleoprotein complex"/>
    <property type="evidence" value="ECO:0007669"/>
    <property type="project" value="UniProtKB-KW"/>
</dbReference>
<dbReference type="InterPro" id="IPR020929">
    <property type="entry name" value="Ribosomal_uL5_CS"/>
</dbReference>
<dbReference type="GO" id="GO:0003735">
    <property type="term" value="F:structural constituent of ribosome"/>
    <property type="evidence" value="ECO:0007669"/>
    <property type="project" value="InterPro"/>
</dbReference>